<dbReference type="InterPro" id="IPR001647">
    <property type="entry name" value="HTH_TetR"/>
</dbReference>
<feature type="domain" description="HTH tetR-type" evidence="5">
    <location>
        <begin position="5"/>
        <end position="65"/>
    </location>
</feature>
<dbReference type="PROSITE" id="PS50977">
    <property type="entry name" value="HTH_TETR_2"/>
    <property type="match status" value="1"/>
</dbReference>
<evidence type="ECO:0000313" key="6">
    <source>
        <dbReference type="EMBL" id="MDQ0113552.1"/>
    </source>
</evidence>
<organism evidence="6 7">
    <name type="scientific">Paenibacillus harenae</name>
    <dbReference type="NCBI Taxonomy" id="306543"/>
    <lineage>
        <taxon>Bacteria</taxon>
        <taxon>Bacillati</taxon>
        <taxon>Bacillota</taxon>
        <taxon>Bacilli</taxon>
        <taxon>Bacillales</taxon>
        <taxon>Paenibacillaceae</taxon>
        <taxon>Paenibacillus</taxon>
    </lineage>
</organism>
<protein>
    <submittedName>
        <fullName evidence="6">AcrR family transcriptional regulator</fullName>
    </submittedName>
</protein>
<dbReference type="EMBL" id="JAUSSU010000005">
    <property type="protein sequence ID" value="MDQ0113552.1"/>
    <property type="molecule type" value="Genomic_DNA"/>
</dbReference>
<dbReference type="PANTHER" id="PTHR30055:SF238">
    <property type="entry name" value="MYCOFACTOCIN BIOSYNTHESIS TRANSCRIPTIONAL REGULATOR MFTR-RELATED"/>
    <property type="match status" value="1"/>
</dbReference>
<comment type="caution">
    <text evidence="6">The sequence shown here is derived from an EMBL/GenBank/DDBJ whole genome shotgun (WGS) entry which is preliminary data.</text>
</comment>
<dbReference type="PRINTS" id="PR00455">
    <property type="entry name" value="HTHTETR"/>
</dbReference>
<keyword evidence="2 4" id="KW-0238">DNA-binding</keyword>
<keyword evidence="3" id="KW-0804">Transcription</keyword>
<dbReference type="InterPro" id="IPR036271">
    <property type="entry name" value="Tet_transcr_reg_TetR-rel_C_sf"/>
</dbReference>
<name>A0ABT9U1P3_PAEHA</name>
<evidence type="ECO:0000256" key="2">
    <source>
        <dbReference type="ARBA" id="ARBA00023125"/>
    </source>
</evidence>
<evidence type="ECO:0000259" key="5">
    <source>
        <dbReference type="PROSITE" id="PS50977"/>
    </source>
</evidence>
<accession>A0ABT9U1P3</accession>
<dbReference type="Pfam" id="PF00440">
    <property type="entry name" value="TetR_N"/>
    <property type="match status" value="1"/>
</dbReference>
<dbReference type="Proteomes" id="UP001229346">
    <property type="component" value="Unassembled WGS sequence"/>
</dbReference>
<feature type="DNA-binding region" description="H-T-H motif" evidence="4">
    <location>
        <begin position="28"/>
        <end position="47"/>
    </location>
</feature>
<evidence type="ECO:0000256" key="1">
    <source>
        <dbReference type="ARBA" id="ARBA00023015"/>
    </source>
</evidence>
<gene>
    <name evidence="6" type="ORF">J2T15_002993</name>
</gene>
<dbReference type="Gene3D" id="1.10.10.60">
    <property type="entry name" value="Homeodomain-like"/>
    <property type="match status" value="1"/>
</dbReference>
<evidence type="ECO:0000256" key="3">
    <source>
        <dbReference type="ARBA" id="ARBA00023163"/>
    </source>
</evidence>
<dbReference type="Gene3D" id="1.10.357.10">
    <property type="entry name" value="Tetracycline Repressor, domain 2"/>
    <property type="match status" value="1"/>
</dbReference>
<dbReference type="PANTHER" id="PTHR30055">
    <property type="entry name" value="HTH-TYPE TRANSCRIPTIONAL REGULATOR RUTR"/>
    <property type="match status" value="1"/>
</dbReference>
<keyword evidence="7" id="KW-1185">Reference proteome</keyword>
<dbReference type="SUPFAM" id="SSF48498">
    <property type="entry name" value="Tetracyclin repressor-like, C-terminal domain"/>
    <property type="match status" value="1"/>
</dbReference>
<keyword evidence="1" id="KW-0805">Transcription regulation</keyword>
<evidence type="ECO:0000256" key="4">
    <source>
        <dbReference type="PROSITE-ProRule" id="PRU00335"/>
    </source>
</evidence>
<dbReference type="InterPro" id="IPR009057">
    <property type="entry name" value="Homeodomain-like_sf"/>
</dbReference>
<reference evidence="6 7" key="1">
    <citation type="submission" date="2023-07" db="EMBL/GenBank/DDBJ databases">
        <title>Sorghum-associated microbial communities from plants grown in Nebraska, USA.</title>
        <authorList>
            <person name="Schachtman D."/>
        </authorList>
    </citation>
    <scope>NUCLEOTIDE SEQUENCE [LARGE SCALE GENOMIC DNA]</scope>
    <source>
        <strain evidence="6 7">CC482</strain>
    </source>
</reference>
<dbReference type="SUPFAM" id="SSF46689">
    <property type="entry name" value="Homeodomain-like"/>
    <property type="match status" value="1"/>
</dbReference>
<sequence length="201" mass="23856">MADNITTPEKIKLAALTHFTESGYEGASMSQIAKEVGIKTPSIYAHFKSKEQLFLQLMQQVIDEEWEHYIKLLQEIREEPAQRKLYRIFGFFTDFAHLTSGQAFLKRTMVVPPRHLREQLRISFLQYEERISEHIIDIIREGQREGLIANRDEQRIVAELYAFIDGLLVEYQFYNSALFEQRKRLLWESLWQLWTSKIKEG</sequence>
<dbReference type="InterPro" id="IPR050109">
    <property type="entry name" value="HTH-type_TetR-like_transc_reg"/>
</dbReference>
<proteinExistence type="predicted"/>
<evidence type="ECO:0000313" key="7">
    <source>
        <dbReference type="Proteomes" id="UP001229346"/>
    </source>
</evidence>
<dbReference type="RefSeq" id="WP_307204754.1">
    <property type="nucleotide sequence ID" value="NZ_JAUSSU010000005.1"/>
</dbReference>